<dbReference type="OrthoDB" id="5801306at2"/>
<dbReference type="Pfam" id="PF05406">
    <property type="entry name" value="WGR"/>
    <property type="match status" value="1"/>
</dbReference>
<name>A0A238JRQ2_9RHOB</name>
<feature type="domain" description="WGR" evidence="1">
    <location>
        <begin position="1"/>
        <end position="74"/>
    </location>
</feature>
<evidence type="ECO:0000313" key="3">
    <source>
        <dbReference type="Proteomes" id="UP000207598"/>
    </source>
</evidence>
<evidence type="ECO:0000313" key="2">
    <source>
        <dbReference type="EMBL" id="SMX33358.1"/>
    </source>
</evidence>
<dbReference type="RefSeq" id="WP_094019317.1">
    <property type="nucleotide sequence ID" value="NZ_FXYF01000001.1"/>
</dbReference>
<dbReference type="SMART" id="SM00773">
    <property type="entry name" value="WGR"/>
    <property type="match status" value="1"/>
</dbReference>
<sequence>MSILTLTRIDETANMRRFYRISVQPGLFGDAALVREWGRIGRAGQMKTDWFETEADAKDARFTLHMKKAKRGYE</sequence>
<dbReference type="Proteomes" id="UP000207598">
    <property type="component" value="Unassembled WGS sequence"/>
</dbReference>
<dbReference type="AlphaFoldDB" id="A0A238JRQ2"/>
<dbReference type="EMBL" id="FXYF01000001">
    <property type="protein sequence ID" value="SMX33358.1"/>
    <property type="molecule type" value="Genomic_DNA"/>
</dbReference>
<reference evidence="2 3" key="1">
    <citation type="submission" date="2017-05" db="EMBL/GenBank/DDBJ databases">
        <authorList>
            <person name="Song R."/>
            <person name="Chenine A.L."/>
            <person name="Ruprecht R.M."/>
        </authorList>
    </citation>
    <scope>NUCLEOTIDE SEQUENCE [LARGE SCALE GENOMIC DNA]</scope>
    <source>
        <strain evidence="2 3">CECT 8898</strain>
    </source>
</reference>
<dbReference type="InterPro" id="IPR036930">
    <property type="entry name" value="WGR_dom_sf"/>
</dbReference>
<dbReference type="SUPFAM" id="SSF142921">
    <property type="entry name" value="WGR domain-like"/>
    <property type="match status" value="1"/>
</dbReference>
<protein>
    <submittedName>
        <fullName evidence="2">WGR domain protein</fullName>
    </submittedName>
</protein>
<evidence type="ECO:0000259" key="1">
    <source>
        <dbReference type="PROSITE" id="PS51977"/>
    </source>
</evidence>
<proteinExistence type="predicted"/>
<dbReference type="PROSITE" id="PS51977">
    <property type="entry name" value="WGR"/>
    <property type="match status" value="1"/>
</dbReference>
<organism evidence="2 3">
    <name type="scientific">Maliponia aquimaris</name>
    <dbReference type="NCBI Taxonomy" id="1673631"/>
    <lineage>
        <taxon>Bacteria</taxon>
        <taxon>Pseudomonadati</taxon>
        <taxon>Pseudomonadota</taxon>
        <taxon>Alphaproteobacteria</taxon>
        <taxon>Rhodobacterales</taxon>
        <taxon>Paracoccaceae</taxon>
        <taxon>Maliponia</taxon>
    </lineage>
</organism>
<accession>A0A238JRQ2</accession>
<dbReference type="CDD" id="cd07996">
    <property type="entry name" value="WGR_MMR_like"/>
    <property type="match status" value="1"/>
</dbReference>
<dbReference type="InterPro" id="IPR008893">
    <property type="entry name" value="WGR_domain"/>
</dbReference>
<keyword evidence="3" id="KW-1185">Reference proteome</keyword>
<gene>
    <name evidence="2" type="ORF">MAA8898_00449</name>
</gene>
<dbReference type="InterPro" id="IPR049809">
    <property type="entry name" value="YehF/YfeS-like_WGR"/>
</dbReference>
<dbReference type="Gene3D" id="2.20.140.10">
    <property type="entry name" value="WGR domain"/>
    <property type="match status" value="1"/>
</dbReference>